<organism evidence="2 3">
    <name type="scientific">Meloidogyne floridensis</name>
    <dbReference type="NCBI Taxonomy" id="298350"/>
    <lineage>
        <taxon>Eukaryota</taxon>
        <taxon>Metazoa</taxon>
        <taxon>Ecdysozoa</taxon>
        <taxon>Nematoda</taxon>
        <taxon>Chromadorea</taxon>
        <taxon>Rhabditida</taxon>
        <taxon>Tylenchina</taxon>
        <taxon>Tylenchomorpha</taxon>
        <taxon>Tylenchoidea</taxon>
        <taxon>Meloidogynidae</taxon>
        <taxon>Meloidogyninae</taxon>
        <taxon>Meloidogyne</taxon>
    </lineage>
</organism>
<dbReference type="WBParaSite" id="scf7180000424497.g13300">
    <property type="protein sequence ID" value="scf7180000424497.g13300"/>
    <property type="gene ID" value="scf7180000424497.g13300"/>
</dbReference>
<keyword evidence="1" id="KW-0732">Signal</keyword>
<dbReference type="AlphaFoldDB" id="A0A915P8X7"/>
<sequence length="320" mass="35638">MRIISIILFLLFLFDLAFAAILNYGTVLQNVDPERMTPDQKRSLVTAINAIQVSGTITPIERRTLFGFDPINMNPETFTVYDDQLEKLILALDPRSIATREFIASGSISDPNFVDEADTQINKLLLEYNILGTTAAKDPSNNPIPGTGVIDSAVKTNILEPVLRIYMTDIKSNPKGAFSSDVTKQPKDIIEADKLFGEIKLAIKANENLAPKGLKAAAISAISRLENAFDNFVLSNSPTQNEKEMIEAVQKIERGGNLDDTPGRKRFFPGNTLQSIDQIYNSLRSKIPLYDRDYVPDKGQGEFGNKMPKMRDYRFVNVIS</sequence>
<accession>A0A915P8X7</accession>
<feature type="signal peptide" evidence="1">
    <location>
        <begin position="1"/>
        <end position="19"/>
    </location>
</feature>
<evidence type="ECO:0000313" key="2">
    <source>
        <dbReference type="Proteomes" id="UP000887560"/>
    </source>
</evidence>
<keyword evidence="2" id="KW-1185">Reference proteome</keyword>
<feature type="chain" id="PRO_5037815980" evidence="1">
    <location>
        <begin position="20"/>
        <end position="320"/>
    </location>
</feature>
<proteinExistence type="predicted"/>
<evidence type="ECO:0000256" key="1">
    <source>
        <dbReference type="SAM" id="SignalP"/>
    </source>
</evidence>
<protein>
    <submittedName>
        <fullName evidence="3">Fatty-acid and retinol-binding protein 1</fullName>
    </submittedName>
</protein>
<dbReference type="Proteomes" id="UP000887560">
    <property type="component" value="Unplaced"/>
</dbReference>
<reference evidence="3" key="1">
    <citation type="submission" date="2022-11" db="UniProtKB">
        <authorList>
            <consortium name="WormBaseParasite"/>
        </authorList>
    </citation>
    <scope>IDENTIFICATION</scope>
</reference>
<evidence type="ECO:0000313" key="3">
    <source>
        <dbReference type="WBParaSite" id="scf7180000424497.g13300"/>
    </source>
</evidence>
<name>A0A915P8X7_9BILA</name>